<reference evidence="1 2" key="1">
    <citation type="submission" date="2016-11" db="EMBL/GenBank/DDBJ databases">
        <authorList>
            <person name="Jaros S."/>
            <person name="Januszkiewicz K."/>
            <person name="Wedrychowicz H."/>
        </authorList>
    </citation>
    <scope>NUCLEOTIDE SEQUENCE [LARGE SCALE GENOMIC DNA]</scope>
    <source>
        <strain evidence="1 2">CGMCC 4.2025</strain>
    </source>
</reference>
<evidence type="ECO:0000313" key="1">
    <source>
        <dbReference type="EMBL" id="SHN08994.1"/>
    </source>
</evidence>
<evidence type="ECO:0000313" key="2">
    <source>
        <dbReference type="Proteomes" id="UP000184111"/>
    </source>
</evidence>
<proteinExistence type="predicted"/>
<organism evidence="1 2">
    <name type="scientific">Actinacidiphila paucisporea</name>
    <dbReference type="NCBI Taxonomy" id="310782"/>
    <lineage>
        <taxon>Bacteria</taxon>
        <taxon>Bacillati</taxon>
        <taxon>Actinomycetota</taxon>
        <taxon>Actinomycetes</taxon>
        <taxon>Kitasatosporales</taxon>
        <taxon>Streptomycetaceae</taxon>
        <taxon>Actinacidiphila</taxon>
    </lineage>
</organism>
<protein>
    <submittedName>
        <fullName evidence="1">Uncharacterized protein</fullName>
    </submittedName>
</protein>
<name>A0A1M7NXX5_9ACTN</name>
<dbReference type="Proteomes" id="UP000184111">
    <property type="component" value="Unassembled WGS sequence"/>
</dbReference>
<dbReference type="EMBL" id="FRBI01000020">
    <property type="protein sequence ID" value="SHN08994.1"/>
    <property type="molecule type" value="Genomic_DNA"/>
</dbReference>
<keyword evidence="2" id="KW-1185">Reference proteome</keyword>
<gene>
    <name evidence="1" type="ORF">SAMN05216499_12052</name>
</gene>
<accession>A0A1M7NXX5</accession>
<dbReference type="AlphaFoldDB" id="A0A1M7NXX5"/>
<sequence length="56" mass="6228">MVAPSFSSPYGQLFWLTSAELLADDPLGWSHVNRMIRYAVQARLDTAESVTAWLSA</sequence>